<protein>
    <submittedName>
        <fullName evidence="1">Transposon tf2-6 polyprotein</fullName>
    </submittedName>
</protein>
<dbReference type="Proteomes" id="UP000735302">
    <property type="component" value="Unassembled WGS sequence"/>
</dbReference>
<proteinExistence type="predicted"/>
<evidence type="ECO:0000313" key="1">
    <source>
        <dbReference type="EMBL" id="GFN93265.1"/>
    </source>
</evidence>
<gene>
    <name evidence="1" type="ORF">PoB_001977100</name>
</gene>
<reference evidence="1 2" key="1">
    <citation type="journal article" date="2021" name="Elife">
        <title>Chloroplast acquisition without the gene transfer in kleptoplastic sea slugs, Plakobranchus ocellatus.</title>
        <authorList>
            <person name="Maeda T."/>
            <person name="Takahashi S."/>
            <person name="Yoshida T."/>
            <person name="Shimamura S."/>
            <person name="Takaki Y."/>
            <person name="Nagai Y."/>
            <person name="Toyoda A."/>
            <person name="Suzuki Y."/>
            <person name="Arimoto A."/>
            <person name="Ishii H."/>
            <person name="Satoh N."/>
            <person name="Nishiyama T."/>
            <person name="Hasebe M."/>
            <person name="Maruyama T."/>
            <person name="Minagawa J."/>
            <person name="Obokata J."/>
            <person name="Shigenobu S."/>
        </authorList>
    </citation>
    <scope>NUCLEOTIDE SEQUENCE [LARGE SCALE GENOMIC DNA]</scope>
</reference>
<name>A0AAV3ZF65_9GAST</name>
<comment type="caution">
    <text evidence="1">The sequence shown here is derived from an EMBL/GenBank/DDBJ whole genome shotgun (WGS) entry which is preliminary data.</text>
</comment>
<dbReference type="SUPFAM" id="SSF56672">
    <property type="entry name" value="DNA/RNA polymerases"/>
    <property type="match status" value="1"/>
</dbReference>
<evidence type="ECO:0000313" key="2">
    <source>
        <dbReference type="Proteomes" id="UP000735302"/>
    </source>
</evidence>
<dbReference type="InterPro" id="IPR043502">
    <property type="entry name" value="DNA/RNA_pol_sf"/>
</dbReference>
<dbReference type="EMBL" id="BLXT01002328">
    <property type="protein sequence ID" value="GFN93265.1"/>
    <property type="molecule type" value="Genomic_DNA"/>
</dbReference>
<sequence>MQQYATLKDFEQKIRFKPDVQPIFHRQRPVPIAVEKDQDSAQQSGIKKGICEPTQFNPYGTPVETIKKKSAQGQASIRVCGHYRVTADTPSSYAITFKRIRSAQETIKLWIVQHQKIHLLLMLFIVSDTDAMKKLFIALRNSCLWLQILHLVNFRMQRMKQTAQDTDTEGIACHCAACNEHHRLPPKQPSHPKNNTEKF</sequence>
<keyword evidence="2" id="KW-1185">Reference proteome</keyword>
<accession>A0AAV3ZF65</accession>
<dbReference type="Gene3D" id="3.10.10.10">
    <property type="entry name" value="HIV Type 1 Reverse Transcriptase, subunit A, domain 1"/>
    <property type="match status" value="1"/>
</dbReference>
<organism evidence="1 2">
    <name type="scientific">Plakobranchus ocellatus</name>
    <dbReference type="NCBI Taxonomy" id="259542"/>
    <lineage>
        <taxon>Eukaryota</taxon>
        <taxon>Metazoa</taxon>
        <taxon>Spiralia</taxon>
        <taxon>Lophotrochozoa</taxon>
        <taxon>Mollusca</taxon>
        <taxon>Gastropoda</taxon>
        <taxon>Heterobranchia</taxon>
        <taxon>Euthyneura</taxon>
        <taxon>Panpulmonata</taxon>
        <taxon>Sacoglossa</taxon>
        <taxon>Placobranchoidea</taxon>
        <taxon>Plakobranchidae</taxon>
        <taxon>Plakobranchus</taxon>
    </lineage>
</organism>
<dbReference type="AlphaFoldDB" id="A0AAV3ZF65"/>